<accession>Q6F907</accession>
<dbReference type="HOGENOM" id="CLU_3039345_0_0_6"/>
<proteinExistence type="predicted"/>
<evidence type="ECO:0000313" key="2">
    <source>
        <dbReference type="Proteomes" id="UP000000430"/>
    </source>
</evidence>
<name>Q6F907_ACIAD</name>
<protein>
    <submittedName>
        <fullName evidence="1">Uncharacterized protein</fullName>
    </submittedName>
</protein>
<organism evidence="1 2">
    <name type="scientific">Acinetobacter baylyi (strain ATCC 33305 / BD413 / ADP1)</name>
    <dbReference type="NCBI Taxonomy" id="62977"/>
    <lineage>
        <taxon>Bacteria</taxon>
        <taxon>Pseudomonadati</taxon>
        <taxon>Pseudomonadota</taxon>
        <taxon>Gammaproteobacteria</taxon>
        <taxon>Moraxellales</taxon>
        <taxon>Moraxellaceae</taxon>
        <taxon>Acinetobacter</taxon>
    </lineage>
</organism>
<dbReference type="KEGG" id="aci:ACIAD2707"/>
<dbReference type="Proteomes" id="UP000000430">
    <property type="component" value="Chromosome"/>
</dbReference>
<evidence type="ECO:0000313" key="1">
    <source>
        <dbReference type="EMBL" id="CAG69458.1"/>
    </source>
</evidence>
<gene>
    <name evidence="1" type="ordered locus">ACIAD2707</name>
</gene>
<sequence length="54" mass="6361">MDWIKEIQPLLKGTYIPKSFEMATNTRNVWIHPSSTRINSYYSLKLNIKDGFIT</sequence>
<dbReference type="EMBL" id="CR543861">
    <property type="protein sequence ID" value="CAG69458.1"/>
    <property type="molecule type" value="Genomic_DNA"/>
</dbReference>
<reference evidence="1 2" key="1">
    <citation type="journal article" date="2004" name="Nucleic Acids Res.">
        <title>Unique features revealed by the genome sequence of Acinetobacter sp. ADP1, a versatile and naturally transformation competent bacterium.</title>
        <authorList>
            <person name="Barbe V."/>
            <person name="Vallenet D."/>
            <person name="Fonknechten N."/>
            <person name="Kreimeyer A."/>
            <person name="Oztas S."/>
            <person name="Labarre L."/>
            <person name="Cruveiller S."/>
            <person name="Robert C."/>
            <person name="Duprat S."/>
            <person name="Wincker P."/>
            <person name="Ornston L.N."/>
            <person name="Weissenbach J."/>
            <person name="Marliere P."/>
            <person name="Cohen G.N."/>
            <person name="Medigue C."/>
        </authorList>
    </citation>
    <scope>NUCLEOTIDE SEQUENCE [LARGE SCALE GENOMIC DNA]</scope>
    <source>
        <strain evidence="2">ATCC 33305 / BD413 / ADP1</strain>
    </source>
</reference>
<dbReference type="AlphaFoldDB" id="Q6F907"/>